<dbReference type="Proteomes" id="UP001558613">
    <property type="component" value="Unassembled WGS sequence"/>
</dbReference>
<proteinExistence type="predicted"/>
<comment type="caution">
    <text evidence="2">The sequence shown here is derived from an EMBL/GenBank/DDBJ whole genome shotgun (WGS) entry which is preliminary data.</text>
</comment>
<keyword evidence="3" id="KW-1185">Reference proteome</keyword>
<evidence type="ECO:0000313" key="2">
    <source>
        <dbReference type="EMBL" id="KAL1261848.1"/>
    </source>
</evidence>
<accession>A0ABR3M9S2</accession>
<evidence type="ECO:0000256" key="1">
    <source>
        <dbReference type="SAM" id="MobiDB-lite"/>
    </source>
</evidence>
<dbReference type="EMBL" id="JAYMGO010000014">
    <property type="protein sequence ID" value="KAL1261848.1"/>
    <property type="molecule type" value="Genomic_DNA"/>
</dbReference>
<protein>
    <submittedName>
        <fullName evidence="2">Uncharacterized protein</fullName>
    </submittedName>
</protein>
<organism evidence="2 3">
    <name type="scientific">Cirrhinus molitorella</name>
    <name type="common">mud carp</name>
    <dbReference type="NCBI Taxonomy" id="172907"/>
    <lineage>
        <taxon>Eukaryota</taxon>
        <taxon>Metazoa</taxon>
        <taxon>Chordata</taxon>
        <taxon>Craniata</taxon>
        <taxon>Vertebrata</taxon>
        <taxon>Euteleostomi</taxon>
        <taxon>Actinopterygii</taxon>
        <taxon>Neopterygii</taxon>
        <taxon>Teleostei</taxon>
        <taxon>Ostariophysi</taxon>
        <taxon>Cypriniformes</taxon>
        <taxon>Cyprinidae</taxon>
        <taxon>Labeoninae</taxon>
        <taxon>Labeonini</taxon>
        <taxon>Cirrhinus</taxon>
    </lineage>
</organism>
<sequence>MSTVSPARVMSLSRSPPLTTRAAGSWHGNRGGEPFPGRFGRESVREGWRGKSRDRETGEMEDGSRRQKRRAHGSLTSSVLL</sequence>
<gene>
    <name evidence="2" type="ORF">QQF64_007113</name>
</gene>
<feature type="compositionally biased region" description="Basic and acidic residues" evidence="1">
    <location>
        <begin position="39"/>
        <end position="65"/>
    </location>
</feature>
<reference evidence="2 3" key="1">
    <citation type="submission" date="2023-09" db="EMBL/GenBank/DDBJ databases">
        <authorList>
            <person name="Wang M."/>
        </authorList>
    </citation>
    <scope>NUCLEOTIDE SEQUENCE [LARGE SCALE GENOMIC DNA]</scope>
    <source>
        <strain evidence="2">GT-2023</strain>
        <tissue evidence="2">Liver</tissue>
    </source>
</reference>
<evidence type="ECO:0000313" key="3">
    <source>
        <dbReference type="Proteomes" id="UP001558613"/>
    </source>
</evidence>
<feature type="region of interest" description="Disordered" evidence="1">
    <location>
        <begin position="1"/>
        <end position="81"/>
    </location>
</feature>
<name>A0ABR3M9S2_9TELE</name>